<evidence type="ECO:0000313" key="3">
    <source>
        <dbReference type="Proteomes" id="UP000644699"/>
    </source>
</evidence>
<feature type="transmembrane region" description="Helical" evidence="1">
    <location>
        <begin position="63"/>
        <end position="81"/>
    </location>
</feature>
<feature type="transmembrane region" description="Helical" evidence="1">
    <location>
        <begin position="12"/>
        <end position="29"/>
    </location>
</feature>
<keyword evidence="1" id="KW-0472">Membrane</keyword>
<comment type="caution">
    <text evidence="2">The sequence shown here is derived from an EMBL/GenBank/DDBJ whole genome shotgun (WGS) entry which is preliminary data.</text>
</comment>
<feature type="transmembrane region" description="Helical" evidence="1">
    <location>
        <begin position="41"/>
        <end position="56"/>
    </location>
</feature>
<feature type="transmembrane region" description="Helical" evidence="1">
    <location>
        <begin position="93"/>
        <end position="115"/>
    </location>
</feature>
<dbReference type="Proteomes" id="UP000644699">
    <property type="component" value="Unassembled WGS sequence"/>
</dbReference>
<evidence type="ECO:0000313" key="2">
    <source>
        <dbReference type="EMBL" id="GGE17945.1"/>
    </source>
</evidence>
<reference evidence="2" key="1">
    <citation type="journal article" date="2014" name="Int. J. Syst. Evol. Microbiol.">
        <title>Complete genome sequence of Corynebacterium casei LMG S-19264T (=DSM 44701T), isolated from a smear-ripened cheese.</title>
        <authorList>
            <consortium name="US DOE Joint Genome Institute (JGI-PGF)"/>
            <person name="Walter F."/>
            <person name="Albersmeier A."/>
            <person name="Kalinowski J."/>
            <person name="Ruckert C."/>
        </authorList>
    </citation>
    <scope>NUCLEOTIDE SEQUENCE</scope>
    <source>
        <strain evidence="2">CGMCC 1.15367</strain>
    </source>
</reference>
<keyword evidence="1" id="KW-1133">Transmembrane helix</keyword>
<dbReference type="InterPro" id="IPR017015">
    <property type="entry name" value="UCP033367_VanZ"/>
</dbReference>
<proteinExistence type="predicted"/>
<keyword evidence="1" id="KW-0812">Transmembrane</keyword>
<reference evidence="2" key="2">
    <citation type="submission" date="2020-09" db="EMBL/GenBank/DDBJ databases">
        <authorList>
            <person name="Sun Q."/>
            <person name="Zhou Y."/>
        </authorList>
    </citation>
    <scope>NUCLEOTIDE SEQUENCE</scope>
    <source>
        <strain evidence="2">CGMCC 1.15367</strain>
    </source>
</reference>
<evidence type="ECO:0000256" key="1">
    <source>
        <dbReference type="SAM" id="Phobius"/>
    </source>
</evidence>
<name>A0A916ZYL7_9HYPH</name>
<accession>A0A916ZYL7</accession>
<dbReference type="PIRSF" id="PIRSF033367">
    <property type="entry name" value="UCP033367_VanZ"/>
    <property type="match status" value="1"/>
</dbReference>
<dbReference type="EMBL" id="BMIQ01000008">
    <property type="protein sequence ID" value="GGE17945.1"/>
    <property type="molecule type" value="Genomic_DNA"/>
</dbReference>
<dbReference type="AlphaFoldDB" id="A0A916ZYL7"/>
<sequence length="128" mass="13506">MVRLAHLSKLVAWGMIAAIVFVTVCPIGLRPPTETTVNLDRALAFALLGAAFALAYPKRGLALLILLPLAAFGIETLQYLSASRHPQLADASYKALGAAIGVCLGRLTLAIAKALSERKALLARESGR</sequence>
<protein>
    <recommendedName>
        <fullName evidence="4">VanZ like protein</fullName>
    </recommendedName>
</protein>
<dbReference type="RefSeq" id="WP_188911895.1">
    <property type="nucleotide sequence ID" value="NZ_BMIQ01000008.1"/>
</dbReference>
<gene>
    <name evidence="2" type="ORF">GCM10011390_41420</name>
</gene>
<keyword evidence="3" id="KW-1185">Reference proteome</keyword>
<organism evidence="2 3">
    <name type="scientific">Aureimonas endophytica</name>
    <dbReference type="NCBI Taxonomy" id="2027858"/>
    <lineage>
        <taxon>Bacteria</taxon>
        <taxon>Pseudomonadati</taxon>
        <taxon>Pseudomonadota</taxon>
        <taxon>Alphaproteobacteria</taxon>
        <taxon>Hyphomicrobiales</taxon>
        <taxon>Aurantimonadaceae</taxon>
        <taxon>Aureimonas</taxon>
    </lineage>
</organism>
<evidence type="ECO:0008006" key="4">
    <source>
        <dbReference type="Google" id="ProtNLM"/>
    </source>
</evidence>